<feature type="compositionally biased region" description="Low complexity" evidence="1">
    <location>
        <begin position="112"/>
        <end position="123"/>
    </location>
</feature>
<accession>A0ABD1K274</accession>
<organism evidence="2 3">
    <name type="scientific">Coilia grayii</name>
    <name type="common">Gray's grenadier anchovy</name>
    <dbReference type="NCBI Taxonomy" id="363190"/>
    <lineage>
        <taxon>Eukaryota</taxon>
        <taxon>Metazoa</taxon>
        <taxon>Chordata</taxon>
        <taxon>Craniata</taxon>
        <taxon>Vertebrata</taxon>
        <taxon>Euteleostomi</taxon>
        <taxon>Actinopterygii</taxon>
        <taxon>Neopterygii</taxon>
        <taxon>Teleostei</taxon>
        <taxon>Clupei</taxon>
        <taxon>Clupeiformes</taxon>
        <taxon>Clupeoidei</taxon>
        <taxon>Engraulidae</taxon>
        <taxon>Coilinae</taxon>
        <taxon>Coilia</taxon>
    </lineage>
</organism>
<dbReference type="PANTHER" id="PTHR35441">
    <property type="entry name" value="CIRCADIAN-ASSOCIATED TRANSCRIPTIONAL REPRESSOR"/>
    <property type="match status" value="1"/>
</dbReference>
<dbReference type="Pfam" id="PF15673">
    <property type="entry name" value="Ciart"/>
    <property type="match status" value="1"/>
</dbReference>
<protein>
    <recommendedName>
        <fullName evidence="4">Circadian-associated transcriptional repressor</fullName>
    </recommendedName>
</protein>
<evidence type="ECO:0008006" key="4">
    <source>
        <dbReference type="Google" id="ProtNLM"/>
    </source>
</evidence>
<feature type="compositionally biased region" description="Basic and acidic residues" evidence="1">
    <location>
        <begin position="125"/>
        <end position="151"/>
    </location>
</feature>
<feature type="region of interest" description="Disordered" evidence="1">
    <location>
        <begin position="1"/>
        <end position="179"/>
    </location>
</feature>
<name>A0ABD1K274_9TELE</name>
<sequence length="481" mass="51100">MSSSDSDYSIDWLASDEEDAECEQGPGPDCVRRATSSCSSATSSLMAARGGRRCPSPPVSGDSWGSPCTRQHLPDGGSEDSNMMREEEEEEEEKQQEEEEEERSTVGRSDDSSCSSPSSCTGSHDGAESHMERLGSDTDKPRHPRGADTPKKRLVAHKRVRTSEGPHQEEERPLHCPQTDKDRLFTSKCMELQSYIPPLSSILNGLRSGRYRERLSSFQESVAMDRIQRIMGVLQNPHMGERYVNIILKVEEMLKSWFPHIKPLSPAQHPYKQTPLDDTQPSSKKQKLSPAALARPLVMATAVSGCVHPASGGKAALCVRDLGLSGGPYSATSLKWLHTSPICSLTAEQAQGGASLRVAAPATAAAPHHDQDLTQDNAVSSSTDAATPPAAVVVGNGKAGGARGKSDSGPAGPPLRQAPPPSPSPPPPPPPPPPLPPPASAPSARPPLGKINAPCLERLLKSTESIITRRGSGGVAGSGWS</sequence>
<feature type="compositionally biased region" description="Low complexity" evidence="1">
    <location>
        <begin position="378"/>
        <end position="396"/>
    </location>
</feature>
<comment type="caution">
    <text evidence="2">The sequence shown here is derived from an EMBL/GenBank/DDBJ whole genome shotgun (WGS) entry which is preliminary data.</text>
</comment>
<keyword evidence="3" id="KW-1185">Reference proteome</keyword>
<dbReference type="Proteomes" id="UP001591681">
    <property type="component" value="Unassembled WGS sequence"/>
</dbReference>
<feature type="compositionally biased region" description="Pro residues" evidence="1">
    <location>
        <begin position="411"/>
        <end position="440"/>
    </location>
</feature>
<dbReference type="EMBL" id="JBHFQA010000009">
    <property type="protein sequence ID" value="KAL2093231.1"/>
    <property type="molecule type" value="Genomic_DNA"/>
</dbReference>
<evidence type="ECO:0000256" key="1">
    <source>
        <dbReference type="SAM" id="MobiDB-lite"/>
    </source>
</evidence>
<feature type="region of interest" description="Disordered" evidence="1">
    <location>
        <begin position="361"/>
        <end position="452"/>
    </location>
</feature>
<feature type="compositionally biased region" description="Acidic residues" evidence="1">
    <location>
        <begin position="86"/>
        <end position="102"/>
    </location>
</feature>
<dbReference type="AlphaFoldDB" id="A0ABD1K274"/>
<evidence type="ECO:0000313" key="3">
    <source>
        <dbReference type="Proteomes" id="UP001591681"/>
    </source>
</evidence>
<feature type="region of interest" description="Disordered" evidence="1">
    <location>
        <begin position="268"/>
        <end position="288"/>
    </location>
</feature>
<dbReference type="PANTHER" id="PTHR35441:SF2">
    <property type="entry name" value="CIRCADIAN-ASSOCIATED TRANSCRIPTIONAL REPRESSOR"/>
    <property type="match status" value="1"/>
</dbReference>
<proteinExistence type="predicted"/>
<dbReference type="InterPro" id="IPR031373">
    <property type="entry name" value="Ciart"/>
</dbReference>
<gene>
    <name evidence="2" type="ORF">ACEWY4_010543</name>
</gene>
<evidence type="ECO:0000313" key="2">
    <source>
        <dbReference type="EMBL" id="KAL2093231.1"/>
    </source>
</evidence>
<feature type="compositionally biased region" description="Basic and acidic residues" evidence="1">
    <location>
        <begin position="161"/>
        <end position="179"/>
    </location>
</feature>
<feature type="compositionally biased region" description="Low complexity" evidence="1">
    <location>
        <begin position="34"/>
        <end position="44"/>
    </location>
</feature>
<reference evidence="2 3" key="1">
    <citation type="submission" date="2024-09" db="EMBL/GenBank/DDBJ databases">
        <title>A chromosome-level genome assembly of Gray's grenadier anchovy, Coilia grayii.</title>
        <authorList>
            <person name="Fu Z."/>
        </authorList>
    </citation>
    <scope>NUCLEOTIDE SEQUENCE [LARGE SCALE GENOMIC DNA]</scope>
    <source>
        <strain evidence="2">G4</strain>
        <tissue evidence="2">Muscle</tissue>
    </source>
</reference>